<reference evidence="4 5" key="1">
    <citation type="submission" date="2016-09" db="EMBL/GenBank/DDBJ databases">
        <title>Alteromonas lipolytica, a new species isolated from sea water.</title>
        <authorList>
            <person name="Wu Y.-H."/>
            <person name="Cheng H."/>
            <person name="Xu X.-W."/>
        </authorList>
    </citation>
    <scope>NUCLEOTIDE SEQUENCE [LARGE SCALE GENOMIC DNA]</scope>
    <source>
        <strain evidence="4 5">JW12</strain>
    </source>
</reference>
<dbReference type="Pfam" id="PF12146">
    <property type="entry name" value="Hydrolase_4"/>
    <property type="match status" value="1"/>
</dbReference>
<evidence type="ECO:0000259" key="3">
    <source>
        <dbReference type="Pfam" id="PF12146"/>
    </source>
</evidence>
<dbReference type="GO" id="GO:0006508">
    <property type="term" value="P:proteolysis"/>
    <property type="evidence" value="ECO:0007669"/>
    <property type="project" value="InterPro"/>
</dbReference>
<accession>A0A1E8FH84</accession>
<keyword evidence="2" id="KW-0732">Signal</keyword>
<dbReference type="PANTHER" id="PTHR43265:SF1">
    <property type="entry name" value="ESTERASE ESTD"/>
    <property type="match status" value="1"/>
</dbReference>
<keyword evidence="1" id="KW-0378">Hydrolase</keyword>
<feature type="domain" description="Serine aminopeptidase S33" evidence="3">
    <location>
        <begin position="47"/>
        <end position="255"/>
    </location>
</feature>
<protein>
    <recommendedName>
        <fullName evidence="3">Serine aminopeptidase S33 domain-containing protein</fullName>
    </recommendedName>
</protein>
<gene>
    <name evidence="4" type="ORF">BFC17_15455</name>
</gene>
<feature type="chain" id="PRO_5009214315" description="Serine aminopeptidase S33 domain-containing protein" evidence="2">
    <location>
        <begin position="20"/>
        <end position="282"/>
    </location>
</feature>
<keyword evidence="5" id="KW-1185">Reference proteome</keyword>
<feature type="signal peptide" evidence="2">
    <location>
        <begin position="1"/>
        <end position="19"/>
    </location>
</feature>
<evidence type="ECO:0000256" key="1">
    <source>
        <dbReference type="ARBA" id="ARBA00022801"/>
    </source>
</evidence>
<dbReference type="GO" id="GO:0052689">
    <property type="term" value="F:carboxylic ester hydrolase activity"/>
    <property type="evidence" value="ECO:0007669"/>
    <property type="project" value="TreeGrafter"/>
</dbReference>
<dbReference type="AlphaFoldDB" id="A0A1E8FH84"/>
<proteinExistence type="predicted"/>
<dbReference type="OrthoDB" id="9789573at2"/>
<comment type="caution">
    <text evidence="4">The sequence shown here is derived from an EMBL/GenBank/DDBJ whole genome shotgun (WGS) entry which is preliminary data.</text>
</comment>
<dbReference type="InterPro" id="IPR022742">
    <property type="entry name" value="Hydrolase_4"/>
</dbReference>
<dbReference type="InterPro" id="IPR053145">
    <property type="entry name" value="AB_hydrolase_Est10"/>
</dbReference>
<sequence length="282" mass="30637">MKNWLFCCILSVFPMLAISAESVLNLSNGEHEIPAIINLPESEKNVPAVLLLHGTASHKNEVGNLYARLAAGLANKGIASIRIDFAGTGDSKVSYLKYTLQSAVRDARVALKYLQEHSAIEGQQLGIVGFSQGGLIAQLLIAEQPVFSSFVAWSSVASDGVSAFRPLFDSLYAEAKTQGYATQRYAWRAPLDISIDWFEQVRANRSLTNMASYKGALLAIAGSTDEVVPAENAMRLIEATQAYPAQAVVIKNASHIFNVLDENAGEDEQLLELTTQWFANTL</sequence>
<dbReference type="PROSITE" id="PS00708">
    <property type="entry name" value="PRO_ENDOPEP_SER"/>
    <property type="match status" value="1"/>
</dbReference>
<dbReference type="SUPFAM" id="SSF53474">
    <property type="entry name" value="alpha/beta-Hydrolases"/>
    <property type="match status" value="1"/>
</dbReference>
<dbReference type="GO" id="GO:0004252">
    <property type="term" value="F:serine-type endopeptidase activity"/>
    <property type="evidence" value="ECO:0007669"/>
    <property type="project" value="InterPro"/>
</dbReference>
<dbReference type="PANTHER" id="PTHR43265">
    <property type="entry name" value="ESTERASE ESTD"/>
    <property type="match status" value="1"/>
</dbReference>
<name>A0A1E8FH84_9ALTE</name>
<dbReference type="InterPro" id="IPR029058">
    <property type="entry name" value="AB_hydrolase_fold"/>
</dbReference>
<evidence type="ECO:0000313" key="5">
    <source>
        <dbReference type="Proteomes" id="UP000176037"/>
    </source>
</evidence>
<dbReference type="STRING" id="1856405.BFC17_15455"/>
<dbReference type="InterPro" id="IPR002471">
    <property type="entry name" value="Pept_S9_AS"/>
</dbReference>
<organism evidence="4 5">
    <name type="scientific">Alteromonas lipolytica</name>
    <dbReference type="NCBI Taxonomy" id="1856405"/>
    <lineage>
        <taxon>Bacteria</taxon>
        <taxon>Pseudomonadati</taxon>
        <taxon>Pseudomonadota</taxon>
        <taxon>Gammaproteobacteria</taxon>
        <taxon>Alteromonadales</taxon>
        <taxon>Alteromonadaceae</taxon>
        <taxon>Alteromonas/Salinimonas group</taxon>
        <taxon>Alteromonas</taxon>
    </lineage>
</organism>
<evidence type="ECO:0000256" key="2">
    <source>
        <dbReference type="SAM" id="SignalP"/>
    </source>
</evidence>
<dbReference type="EMBL" id="MJIC01000010">
    <property type="protein sequence ID" value="OFI34958.1"/>
    <property type="molecule type" value="Genomic_DNA"/>
</dbReference>
<evidence type="ECO:0000313" key="4">
    <source>
        <dbReference type="EMBL" id="OFI34958.1"/>
    </source>
</evidence>
<dbReference type="Gene3D" id="3.40.50.1820">
    <property type="entry name" value="alpha/beta hydrolase"/>
    <property type="match status" value="1"/>
</dbReference>
<dbReference type="RefSeq" id="WP_070175876.1">
    <property type="nucleotide sequence ID" value="NZ_BMJR01000001.1"/>
</dbReference>
<dbReference type="Proteomes" id="UP000176037">
    <property type="component" value="Unassembled WGS sequence"/>
</dbReference>